<evidence type="ECO:0000259" key="7">
    <source>
        <dbReference type="PROSITE" id="PS50994"/>
    </source>
</evidence>
<dbReference type="InterPro" id="IPR043502">
    <property type="entry name" value="DNA/RNA_pol_sf"/>
</dbReference>
<dbReference type="Proteomes" id="UP001303046">
    <property type="component" value="Unassembled WGS sequence"/>
</dbReference>
<dbReference type="SUPFAM" id="SSF56672">
    <property type="entry name" value="DNA/RNA polymerases"/>
    <property type="match status" value="1"/>
</dbReference>
<dbReference type="PROSITE" id="PS50994">
    <property type="entry name" value="INTEGRASE"/>
    <property type="match status" value="1"/>
</dbReference>
<evidence type="ECO:0008006" key="10">
    <source>
        <dbReference type="Google" id="ProtNLM"/>
    </source>
</evidence>
<reference evidence="8 9" key="1">
    <citation type="submission" date="2023-08" db="EMBL/GenBank/DDBJ databases">
        <title>A Necator americanus chromosomal reference genome.</title>
        <authorList>
            <person name="Ilik V."/>
            <person name="Petrzelkova K.J."/>
            <person name="Pardy F."/>
            <person name="Fuh T."/>
            <person name="Niatou-Singa F.S."/>
            <person name="Gouil Q."/>
            <person name="Baker L."/>
            <person name="Ritchie M.E."/>
            <person name="Jex A.R."/>
            <person name="Gazzola D."/>
            <person name="Li H."/>
            <person name="Toshio Fujiwara R."/>
            <person name="Zhan B."/>
            <person name="Aroian R.V."/>
            <person name="Pafco B."/>
            <person name="Schwarz E.M."/>
        </authorList>
    </citation>
    <scope>NUCLEOTIDE SEQUENCE [LARGE SCALE GENOMIC DNA]</scope>
    <source>
        <strain evidence="8 9">Aroian</strain>
        <tissue evidence="8">Whole animal</tissue>
    </source>
</reference>
<dbReference type="Pfam" id="PF17919">
    <property type="entry name" value="RT_RNaseH_2"/>
    <property type="match status" value="1"/>
</dbReference>
<accession>A0ABR1EIZ6</accession>
<gene>
    <name evidence="8" type="primary">Necator_chrX.g23547</name>
    <name evidence="8" type="ORF">RB195_023383</name>
</gene>
<evidence type="ECO:0000313" key="8">
    <source>
        <dbReference type="EMBL" id="KAK6762639.1"/>
    </source>
</evidence>
<dbReference type="InterPro" id="IPR050951">
    <property type="entry name" value="Retrovirus_Pol_polyprotein"/>
</dbReference>
<dbReference type="SUPFAM" id="SSF53098">
    <property type="entry name" value="Ribonuclease H-like"/>
    <property type="match status" value="1"/>
</dbReference>
<evidence type="ECO:0000259" key="6">
    <source>
        <dbReference type="PROSITE" id="PS50865"/>
    </source>
</evidence>
<dbReference type="InterPro" id="IPR002893">
    <property type="entry name" value="Znf_MYND"/>
</dbReference>
<dbReference type="PANTHER" id="PTHR37984:SF5">
    <property type="entry name" value="PROTEIN NYNRIN-LIKE"/>
    <property type="match status" value="1"/>
</dbReference>
<evidence type="ECO:0000256" key="1">
    <source>
        <dbReference type="ARBA" id="ARBA00022723"/>
    </source>
</evidence>
<dbReference type="InterPro" id="IPR036397">
    <property type="entry name" value="RNaseH_sf"/>
</dbReference>
<keyword evidence="9" id="KW-1185">Reference proteome</keyword>
<evidence type="ECO:0000256" key="3">
    <source>
        <dbReference type="ARBA" id="ARBA00022833"/>
    </source>
</evidence>
<organism evidence="8 9">
    <name type="scientific">Necator americanus</name>
    <name type="common">Human hookworm</name>
    <dbReference type="NCBI Taxonomy" id="51031"/>
    <lineage>
        <taxon>Eukaryota</taxon>
        <taxon>Metazoa</taxon>
        <taxon>Ecdysozoa</taxon>
        <taxon>Nematoda</taxon>
        <taxon>Chromadorea</taxon>
        <taxon>Rhabditida</taxon>
        <taxon>Rhabditina</taxon>
        <taxon>Rhabditomorpha</taxon>
        <taxon>Strongyloidea</taxon>
        <taxon>Ancylostomatidae</taxon>
        <taxon>Bunostominae</taxon>
        <taxon>Necator</taxon>
    </lineage>
</organism>
<comment type="caution">
    <text evidence="8">The sequence shown here is derived from an EMBL/GenBank/DDBJ whole genome shotgun (WGS) entry which is preliminary data.</text>
</comment>
<proteinExistence type="predicted"/>
<evidence type="ECO:0000313" key="9">
    <source>
        <dbReference type="Proteomes" id="UP001303046"/>
    </source>
</evidence>
<keyword evidence="2 5" id="KW-0863">Zinc-finger</keyword>
<dbReference type="EMBL" id="JAVFWL010000006">
    <property type="protein sequence ID" value="KAK6762639.1"/>
    <property type="molecule type" value="Genomic_DNA"/>
</dbReference>
<feature type="domain" description="Integrase catalytic" evidence="7">
    <location>
        <begin position="375"/>
        <end position="507"/>
    </location>
</feature>
<keyword evidence="4" id="KW-0511">Multifunctional enzyme</keyword>
<dbReference type="Gene3D" id="6.10.140.2220">
    <property type="match status" value="1"/>
</dbReference>
<sequence length="507" mass="57901">MSTLICEEPFSAAVESGLLQNVCHSCFLYSRERKLRFCSRCLTVHYCSVKCQRNDWHDHSAECKCLKKYSPRIPSCFVRLLARFYWKMSAKGQAAVSFNSRRCYDLADSERRSPTLGSSSTHKDDPERIKAIQKMPAPKDVSQLRSLLGLINFYGNFVKDLHSLRAPLNSLSKNDVVYTWTPECLSSFDKIKEILSSDLLLTHFDPGLPIIVAADASNYGMAATLSHRFADGCEIIYHASRCLTQPWKKYRQIEKEALSLIFAVQKSNRFIHGRHFTLRISAESIRTATQADRLIQLVIDYTKSGNRPKVNRHSPLWHYNNRRNTHYTKLIQAEDENAFKKVCLLAYDGFRHRKTCQDLPKMSIRGKAELQSWPKPRSPWTGVHADFAGPMEGRYYLLNVDAYSKWPEIVQMPSISSTATIQAMKWIFAKFGNPETLATDKGTQSTFFCSSYTVPFVRKEVWTRHVNQLRPRIATTAANTFLDVFDVPLLDSASKNDGATLTADSFQ</sequence>
<feature type="domain" description="MYND-type" evidence="6">
    <location>
        <begin position="23"/>
        <end position="63"/>
    </location>
</feature>
<evidence type="ECO:0000256" key="4">
    <source>
        <dbReference type="ARBA" id="ARBA00023268"/>
    </source>
</evidence>
<evidence type="ECO:0000256" key="5">
    <source>
        <dbReference type="PROSITE-ProRule" id="PRU00134"/>
    </source>
</evidence>
<dbReference type="InterPro" id="IPR001584">
    <property type="entry name" value="Integrase_cat-core"/>
</dbReference>
<dbReference type="InterPro" id="IPR012337">
    <property type="entry name" value="RNaseH-like_sf"/>
</dbReference>
<dbReference type="Gene3D" id="3.30.70.270">
    <property type="match status" value="1"/>
</dbReference>
<dbReference type="Pfam" id="PF01753">
    <property type="entry name" value="zf-MYND"/>
    <property type="match status" value="1"/>
</dbReference>
<evidence type="ECO:0000256" key="2">
    <source>
        <dbReference type="ARBA" id="ARBA00022771"/>
    </source>
</evidence>
<dbReference type="SUPFAM" id="SSF144232">
    <property type="entry name" value="HIT/MYND zinc finger-like"/>
    <property type="match status" value="1"/>
</dbReference>
<keyword evidence="1" id="KW-0479">Metal-binding</keyword>
<dbReference type="Gene3D" id="3.30.420.10">
    <property type="entry name" value="Ribonuclease H-like superfamily/Ribonuclease H"/>
    <property type="match status" value="1"/>
</dbReference>
<dbReference type="PROSITE" id="PS50865">
    <property type="entry name" value="ZF_MYND_2"/>
    <property type="match status" value="1"/>
</dbReference>
<dbReference type="InterPro" id="IPR041577">
    <property type="entry name" value="RT_RNaseH_2"/>
</dbReference>
<name>A0ABR1EIZ6_NECAM</name>
<dbReference type="PROSITE" id="PS01360">
    <property type="entry name" value="ZF_MYND_1"/>
    <property type="match status" value="1"/>
</dbReference>
<dbReference type="InterPro" id="IPR043128">
    <property type="entry name" value="Rev_trsase/Diguanyl_cyclase"/>
</dbReference>
<dbReference type="PANTHER" id="PTHR37984">
    <property type="entry name" value="PROTEIN CBG26694"/>
    <property type="match status" value="1"/>
</dbReference>
<keyword evidence="3" id="KW-0862">Zinc</keyword>
<protein>
    <recommendedName>
        <fullName evidence="10">MYND finger</fullName>
    </recommendedName>
</protein>